<dbReference type="Pfam" id="PF07212">
    <property type="entry name" value="Hyaluronidase_1"/>
    <property type="match status" value="1"/>
</dbReference>
<accession>A0ABU2P6N1</accession>
<evidence type="ECO:0000313" key="2">
    <source>
        <dbReference type="Proteomes" id="UP001183586"/>
    </source>
</evidence>
<dbReference type="RefSeq" id="WP_311680745.1">
    <property type="nucleotide sequence ID" value="NZ_JAVREU010000003.1"/>
</dbReference>
<sequence length="357" mass="36389">MVFTPIAFGRRRWDVPLNSALQDLQDQVTGKLNRSGGALTGEITTNLTSRSAFFKTTSPLAHAVTIYQASLTGVDVAAALNVISDNRETSAVYVSGHETLPRGTVKISHTNGGTGATDDAGASALSIDLKRGTASGTAAQGLFMTSTDGGTTGRFVTIRNGGPNLFTVPAAGSVYTATGAFGEQLPVNHGFSGWTYDPVIATTGSLLTNGTLYLSKVHIPDDVTVTKVYWWVTTAGATPTTNQNFVGLYAADGTRLATTDVGSAITTTGLKSTTITGQALAAGSFVWVAMLFNAGTAPTVARATGSGGLATAVNANLTAGVYRFATNGTLQTSLPATITPGNNVAAGFAGPWAAVGP</sequence>
<dbReference type="InterPro" id="IPR009860">
    <property type="entry name" value="Hyaluronidase_bac"/>
</dbReference>
<comment type="caution">
    <text evidence="1">The sequence shown here is derived from an EMBL/GenBank/DDBJ whole genome shotgun (WGS) entry which is preliminary data.</text>
</comment>
<proteinExistence type="predicted"/>
<keyword evidence="2" id="KW-1185">Reference proteome</keyword>
<protein>
    <recommendedName>
        <fullName evidence="3">Minor tail protein</fullName>
    </recommendedName>
</protein>
<name>A0ABU2P6N1_9ACTN</name>
<evidence type="ECO:0008006" key="3">
    <source>
        <dbReference type="Google" id="ProtNLM"/>
    </source>
</evidence>
<gene>
    <name evidence="1" type="ORF">RM641_10255</name>
</gene>
<dbReference type="Proteomes" id="UP001183586">
    <property type="component" value="Unassembled WGS sequence"/>
</dbReference>
<reference evidence="2" key="1">
    <citation type="submission" date="2023-07" db="EMBL/GenBank/DDBJ databases">
        <title>30 novel species of actinomycetes from the DSMZ collection.</title>
        <authorList>
            <person name="Nouioui I."/>
        </authorList>
    </citation>
    <scope>NUCLEOTIDE SEQUENCE [LARGE SCALE GENOMIC DNA]</scope>
    <source>
        <strain evidence="2">DSM 41921</strain>
    </source>
</reference>
<organism evidence="1 2">
    <name type="scientific">Streptomyces dubilierae</name>
    <dbReference type="NCBI Taxonomy" id="3075533"/>
    <lineage>
        <taxon>Bacteria</taxon>
        <taxon>Bacillati</taxon>
        <taxon>Actinomycetota</taxon>
        <taxon>Actinomycetes</taxon>
        <taxon>Kitasatosporales</taxon>
        <taxon>Streptomycetaceae</taxon>
        <taxon>Streptomyces</taxon>
    </lineage>
</organism>
<evidence type="ECO:0000313" key="1">
    <source>
        <dbReference type="EMBL" id="MDT0387807.1"/>
    </source>
</evidence>
<dbReference type="SUPFAM" id="SSF69349">
    <property type="entry name" value="Phage fibre proteins"/>
    <property type="match status" value="1"/>
</dbReference>
<dbReference type="EMBL" id="JAVREU010000003">
    <property type="protein sequence ID" value="MDT0387807.1"/>
    <property type="molecule type" value="Genomic_DNA"/>
</dbReference>